<evidence type="ECO:0000256" key="14">
    <source>
        <dbReference type="ARBA" id="ARBA00062253"/>
    </source>
</evidence>
<protein>
    <recommendedName>
        <fullName evidence="15">Sulfite reductase [NADPH] hemoprotein beta-component</fullName>
        <shortName evidence="15">SiR-HP</shortName>
        <shortName evidence="15">SiRHP</shortName>
        <ecNumber evidence="15">1.8.1.2</ecNumber>
    </recommendedName>
</protein>
<dbReference type="GO" id="GO:0070814">
    <property type="term" value="P:hydrogen sulfide biosynthetic process"/>
    <property type="evidence" value="ECO:0007669"/>
    <property type="project" value="UniProtKB-UniRule"/>
</dbReference>
<keyword evidence="5 15" id="KW-0349">Heme</keyword>
<keyword evidence="11 15" id="KW-0198">Cysteine biosynthesis</keyword>
<dbReference type="AlphaFoldDB" id="A0A066ZMP8"/>
<evidence type="ECO:0000313" key="18">
    <source>
        <dbReference type="EMBL" id="KDN94762.1"/>
    </source>
</evidence>
<dbReference type="GO" id="GO:0051539">
    <property type="term" value="F:4 iron, 4 sulfur cluster binding"/>
    <property type="evidence" value="ECO:0007669"/>
    <property type="project" value="UniProtKB-KW"/>
</dbReference>
<dbReference type="HAMAP" id="MF_01540">
    <property type="entry name" value="CysI"/>
    <property type="match status" value="1"/>
</dbReference>
<evidence type="ECO:0000256" key="4">
    <source>
        <dbReference type="ARBA" id="ARBA00022605"/>
    </source>
</evidence>
<evidence type="ECO:0000259" key="17">
    <source>
        <dbReference type="Pfam" id="PF03460"/>
    </source>
</evidence>
<evidence type="ECO:0000256" key="1">
    <source>
        <dbReference type="ARBA" id="ARBA00004774"/>
    </source>
</evidence>
<evidence type="ECO:0000256" key="2">
    <source>
        <dbReference type="ARBA" id="ARBA00010429"/>
    </source>
</evidence>
<keyword evidence="8 15" id="KW-0560">Oxidoreductase</keyword>
<dbReference type="Gene3D" id="3.90.480.20">
    <property type="match status" value="1"/>
</dbReference>
<comment type="caution">
    <text evidence="18">The sequence shown here is derived from an EMBL/GenBank/DDBJ whole genome shotgun (WGS) entry which is preliminary data.</text>
</comment>
<dbReference type="FunFam" id="3.30.413.10:FF:000003">
    <property type="entry name" value="Sulfite reductase [NADPH] hemoprotein beta-component"/>
    <property type="match status" value="1"/>
</dbReference>
<keyword evidence="3 15" id="KW-0004">4Fe-4S</keyword>
<reference evidence="18 19" key="1">
    <citation type="submission" date="2014-04" db="EMBL/GenBank/DDBJ databases">
        <title>Draft genome sequence of Hydrogenovibrio marinus MH-110, a model organism for aerobic H2 metabolism.</title>
        <authorList>
            <person name="Cha H.J."/>
            <person name="Jo B.H."/>
            <person name="Hwang B.H."/>
        </authorList>
    </citation>
    <scope>NUCLEOTIDE SEQUENCE [LARGE SCALE GENOMIC DNA]</scope>
    <source>
        <strain evidence="18 19">MH-110</strain>
    </source>
</reference>
<dbReference type="Proteomes" id="UP000027341">
    <property type="component" value="Unassembled WGS sequence"/>
</dbReference>
<evidence type="ECO:0000256" key="13">
    <source>
        <dbReference type="ARBA" id="ARBA00057160"/>
    </source>
</evidence>
<keyword evidence="10 15" id="KW-0411">Iron-sulfur</keyword>
<keyword evidence="9 15" id="KW-0408">Iron</keyword>
<dbReference type="InterPro" id="IPR045854">
    <property type="entry name" value="NO2/SO3_Rdtase_4Fe4S_sf"/>
</dbReference>
<keyword evidence="7 15" id="KW-0521">NADP</keyword>
<comment type="subunit">
    <text evidence="14 15">Alpha(8)-beta(8). The alpha component is a flavoprotein, the beta component is a hemoprotein.</text>
</comment>
<feature type="binding site" evidence="15">
    <location>
        <position position="471"/>
    </location>
    <ligand>
        <name>[4Fe-4S] cluster</name>
        <dbReference type="ChEBI" id="CHEBI:49883"/>
    </ligand>
</feature>
<dbReference type="NCBIfam" id="NF010029">
    <property type="entry name" value="PRK13504.1"/>
    <property type="match status" value="1"/>
</dbReference>
<dbReference type="Pfam" id="PF03460">
    <property type="entry name" value="NIR_SIR_ferr"/>
    <property type="match status" value="2"/>
</dbReference>
<feature type="binding site" evidence="15">
    <location>
        <position position="475"/>
    </location>
    <ligand>
        <name>[4Fe-4S] cluster</name>
        <dbReference type="ChEBI" id="CHEBI:49883"/>
    </ligand>
</feature>
<dbReference type="InterPro" id="IPR005117">
    <property type="entry name" value="NiRdtase/SiRdtase_haem-b_fer"/>
</dbReference>
<dbReference type="GO" id="GO:0009337">
    <property type="term" value="C:sulfite reductase complex (NADPH)"/>
    <property type="evidence" value="ECO:0007669"/>
    <property type="project" value="InterPro"/>
</dbReference>
<organism evidence="18 19">
    <name type="scientific">Hydrogenovibrio marinus</name>
    <dbReference type="NCBI Taxonomy" id="28885"/>
    <lineage>
        <taxon>Bacteria</taxon>
        <taxon>Pseudomonadati</taxon>
        <taxon>Pseudomonadota</taxon>
        <taxon>Gammaproteobacteria</taxon>
        <taxon>Thiotrichales</taxon>
        <taxon>Piscirickettsiaceae</taxon>
        <taxon>Hydrogenovibrio</taxon>
    </lineage>
</organism>
<dbReference type="GO" id="GO:0019344">
    <property type="term" value="P:cysteine biosynthetic process"/>
    <property type="evidence" value="ECO:0007669"/>
    <property type="project" value="UniProtKB-KW"/>
</dbReference>
<evidence type="ECO:0000313" key="19">
    <source>
        <dbReference type="Proteomes" id="UP000027341"/>
    </source>
</evidence>
<dbReference type="GO" id="GO:0050311">
    <property type="term" value="F:sulfite reductase (ferredoxin) activity"/>
    <property type="evidence" value="ECO:0007669"/>
    <property type="project" value="TreeGrafter"/>
</dbReference>
<dbReference type="GO" id="GO:0000103">
    <property type="term" value="P:sulfate assimilation"/>
    <property type="evidence" value="ECO:0007669"/>
    <property type="project" value="UniProtKB-UniRule"/>
</dbReference>
<evidence type="ECO:0000256" key="11">
    <source>
        <dbReference type="ARBA" id="ARBA00023192"/>
    </source>
</evidence>
<evidence type="ECO:0000256" key="7">
    <source>
        <dbReference type="ARBA" id="ARBA00022857"/>
    </source>
</evidence>
<accession>A0A066ZMP8</accession>
<feature type="domain" description="Nitrite/Sulfite reductase ferredoxin-like" evidence="17">
    <location>
        <begin position="345"/>
        <end position="408"/>
    </location>
</feature>
<dbReference type="InterPro" id="IPR006067">
    <property type="entry name" value="NO2/SO3_Rdtase_4Fe4S_dom"/>
</dbReference>
<evidence type="ECO:0000256" key="9">
    <source>
        <dbReference type="ARBA" id="ARBA00023004"/>
    </source>
</evidence>
<dbReference type="FunFam" id="3.30.413.10:FF:000004">
    <property type="entry name" value="Sulfite reductase [NADPH] hemoprotein beta-component"/>
    <property type="match status" value="1"/>
</dbReference>
<dbReference type="GO" id="GO:0020037">
    <property type="term" value="F:heme binding"/>
    <property type="evidence" value="ECO:0007669"/>
    <property type="project" value="InterPro"/>
</dbReference>
<dbReference type="Gene3D" id="3.30.413.10">
    <property type="entry name" value="Sulfite Reductase Hemoprotein, domain 1"/>
    <property type="match status" value="2"/>
</dbReference>
<comment type="cofactor">
    <cofactor evidence="15">
        <name>[4Fe-4S] cluster</name>
        <dbReference type="ChEBI" id="CHEBI:49883"/>
    </cofactor>
    <text evidence="15">Binds 1 [4Fe-4S] cluster per subunit.</text>
</comment>
<dbReference type="InterPro" id="IPR045169">
    <property type="entry name" value="NO2/SO3_Rdtase_4Fe4S_prot"/>
</dbReference>
<evidence type="ECO:0000259" key="16">
    <source>
        <dbReference type="Pfam" id="PF01077"/>
    </source>
</evidence>
<keyword evidence="19" id="KW-1185">Reference proteome</keyword>
<comment type="similarity">
    <text evidence="2 15">Belongs to the nitrite and sulfite reductase 4Fe-4S domain family.</text>
</comment>
<evidence type="ECO:0000256" key="6">
    <source>
        <dbReference type="ARBA" id="ARBA00022723"/>
    </source>
</evidence>
<dbReference type="SUPFAM" id="SSF55124">
    <property type="entry name" value="Nitrite/Sulfite reductase N-terminal domain-like"/>
    <property type="match status" value="2"/>
</dbReference>
<evidence type="ECO:0000256" key="3">
    <source>
        <dbReference type="ARBA" id="ARBA00022485"/>
    </source>
</evidence>
<dbReference type="PANTHER" id="PTHR11493">
    <property type="entry name" value="SULFITE REDUCTASE [NADPH] SUBUNIT BETA-RELATED"/>
    <property type="match status" value="1"/>
</dbReference>
<comment type="catalytic activity">
    <reaction evidence="12 15">
        <text>hydrogen sulfide + 3 NADP(+) + 3 H2O = sulfite + 3 NADPH + 4 H(+)</text>
        <dbReference type="Rhea" id="RHEA:13801"/>
        <dbReference type="ChEBI" id="CHEBI:15377"/>
        <dbReference type="ChEBI" id="CHEBI:15378"/>
        <dbReference type="ChEBI" id="CHEBI:17359"/>
        <dbReference type="ChEBI" id="CHEBI:29919"/>
        <dbReference type="ChEBI" id="CHEBI:57783"/>
        <dbReference type="ChEBI" id="CHEBI:58349"/>
        <dbReference type="EC" id="1.8.1.2"/>
    </reaction>
</comment>
<dbReference type="EMBL" id="JMIU01000001">
    <property type="protein sequence ID" value="KDN94762.1"/>
    <property type="molecule type" value="Genomic_DNA"/>
</dbReference>
<name>A0A066ZMP8_HYDMR</name>
<dbReference type="GO" id="GO:0050661">
    <property type="term" value="F:NADP binding"/>
    <property type="evidence" value="ECO:0007669"/>
    <property type="project" value="InterPro"/>
</dbReference>
<feature type="binding site" evidence="15">
    <location>
        <position position="426"/>
    </location>
    <ligand>
        <name>[4Fe-4S] cluster</name>
        <dbReference type="ChEBI" id="CHEBI:49883"/>
    </ligand>
</feature>
<feature type="binding site" evidence="15">
    <location>
        <position position="432"/>
    </location>
    <ligand>
        <name>[4Fe-4S] cluster</name>
        <dbReference type="ChEBI" id="CHEBI:49883"/>
    </ligand>
</feature>
<dbReference type="GO" id="GO:0004783">
    <property type="term" value="F:sulfite reductase (NADPH) activity"/>
    <property type="evidence" value="ECO:0007669"/>
    <property type="project" value="UniProtKB-UniRule"/>
</dbReference>
<sequence length="564" mass="63011">MMTQLSDNERIKSESNYLRGTIAEALNSQVTGAFSEDDQQLIKFHGFYQQDDRDLRKDRKERKLEPLYSAMLRVRIPGGIVSPSQWLAANELALKLTESGTLRLTTRQTFQYHGILKRNIKPLIQGLDKIMLDSIAACGDVNRQVLCNPNPVESRLHHEAYAYAVQISEHLLPSTRAYYQIWMDEPNPSGAEDQEPIYGKTYLPRKFKIAVAVPPHNDVDVHANDLSFVAIAEQGELIGFNVLVGGGMGSTHGDKQTYPRMASNLGFILKEQVLDVATAVVTAQRDHGNRGERRFARLKYTVDRLGVEVFRQEVESRCGVVFAEGRPYEFTQHTDRFGWVDGMDGLRHLTLFIPNGRIKDGEPGRLQTGLAEIAKIHQGDFRITASQNLIVAGVPKAECARIEAIAREYGLLKDGLAPQHLHSMACVALPTCTLAMAEAERYLGSFVEKFVTLQRKHQLESKPIVLRITGCPNGCARPFLAEIALVGKALGRYNLYLGGDGKGTRLNKLYRENITEEQILTLLDALLGAYAAERMNDEAFGDFVIRAGHIKATLEGRDFHDHLS</sequence>
<dbReference type="InterPro" id="IPR011786">
    <property type="entry name" value="CysI"/>
</dbReference>
<dbReference type="NCBIfam" id="TIGR02041">
    <property type="entry name" value="CysI"/>
    <property type="match status" value="1"/>
</dbReference>
<dbReference type="InterPro" id="IPR036136">
    <property type="entry name" value="Nit/Sulf_reduc_fer-like_dom_sf"/>
</dbReference>
<dbReference type="InterPro" id="IPR006066">
    <property type="entry name" value="NO2/SO3_Rdtase_FeS/sirohaem_BS"/>
</dbReference>
<dbReference type="PROSITE" id="PS00365">
    <property type="entry name" value="NIR_SIR"/>
    <property type="match status" value="1"/>
</dbReference>
<comment type="function">
    <text evidence="13 15">Component of the sulfite reductase complex that catalyzes the 6-electron reduction of sulfite to sulfide. This is one of several activities required for the biosynthesis of L-cysteine from sulfate.</text>
</comment>
<dbReference type="GO" id="GO:0046872">
    <property type="term" value="F:metal ion binding"/>
    <property type="evidence" value="ECO:0007669"/>
    <property type="project" value="UniProtKB-KW"/>
</dbReference>
<evidence type="ECO:0000256" key="12">
    <source>
        <dbReference type="ARBA" id="ARBA00052219"/>
    </source>
</evidence>
<comment type="pathway">
    <text evidence="1 15">Sulfur metabolism; hydrogen sulfide biosynthesis; hydrogen sulfide from sulfite (NADPH route): step 1/1.</text>
</comment>
<keyword evidence="4 15" id="KW-0028">Amino-acid biosynthesis</keyword>
<dbReference type="SUPFAM" id="SSF56014">
    <property type="entry name" value="Nitrite and sulphite reductase 4Fe-4S domain-like"/>
    <property type="match status" value="2"/>
</dbReference>
<proteinExistence type="inferred from homology"/>
<dbReference type="PRINTS" id="PR00397">
    <property type="entry name" value="SIROHAEM"/>
</dbReference>
<dbReference type="Pfam" id="PF01077">
    <property type="entry name" value="NIR_SIR"/>
    <property type="match status" value="1"/>
</dbReference>
<feature type="binding site" description="axial binding residue" evidence="15">
    <location>
        <position position="475"/>
    </location>
    <ligand>
        <name>siroheme</name>
        <dbReference type="ChEBI" id="CHEBI:60052"/>
    </ligand>
    <ligandPart>
        <name>Fe</name>
        <dbReference type="ChEBI" id="CHEBI:18248"/>
    </ligandPart>
</feature>
<keyword evidence="6 15" id="KW-0479">Metal-binding</keyword>
<gene>
    <name evidence="15" type="primary">cysI</name>
    <name evidence="18" type="ORF">EI16_00120</name>
</gene>
<comment type="cofactor">
    <cofactor evidence="15">
        <name>siroheme</name>
        <dbReference type="ChEBI" id="CHEBI:60052"/>
    </cofactor>
    <text evidence="15">Binds 1 siroheme per subunit.</text>
</comment>
<dbReference type="STRING" id="28885.EI16_00120"/>
<evidence type="ECO:0000256" key="8">
    <source>
        <dbReference type="ARBA" id="ARBA00023002"/>
    </source>
</evidence>
<feature type="domain" description="Nitrite/sulphite reductase 4Fe-4S" evidence="16">
    <location>
        <begin position="168"/>
        <end position="319"/>
    </location>
</feature>
<evidence type="ECO:0000256" key="5">
    <source>
        <dbReference type="ARBA" id="ARBA00022617"/>
    </source>
</evidence>
<dbReference type="PANTHER" id="PTHR11493:SF47">
    <property type="entry name" value="SULFITE REDUCTASE [NADPH] SUBUNIT BETA"/>
    <property type="match status" value="1"/>
</dbReference>
<dbReference type="EC" id="1.8.1.2" evidence="15"/>
<evidence type="ECO:0000256" key="15">
    <source>
        <dbReference type="HAMAP-Rule" id="MF_01540"/>
    </source>
</evidence>
<evidence type="ECO:0000256" key="10">
    <source>
        <dbReference type="ARBA" id="ARBA00023014"/>
    </source>
</evidence>
<dbReference type="UniPathway" id="UPA00140">
    <property type="reaction ID" value="UER00207"/>
</dbReference>
<feature type="domain" description="Nitrite/Sulfite reductase ferredoxin-like" evidence="17">
    <location>
        <begin position="70"/>
        <end position="129"/>
    </location>
</feature>